<keyword evidence="3" id="KW-1185">Reference proteome</keyword>
<comment type="caution">
    <text evidence="2">The sequence shown here is derived from an EMBL/GenBank/DDBJ whole genome shotgun (WGS) entry which is preliminary data.</text>
</comment>
<organism evidence="2 3">
    <name type="scientific">Cirrhinus molitorella</name>
    <name type="common">mud carp</name>
    <dbReference type="NCBI Taxonomy" id="172907"/>
    <lineage>
        <taxon>Eukaryota</taxon>
        <taxon>Metazoa</taxon>
        <taxon>Chordata</taxon>
        <taxon>Craniata</taxon>
        <taxon>Vertebrata</taxon>
        <taxon>Euteleostomi</taxon>
        <taxon>Actinopterygii</taxon>
        <taxon>Neopterygii</taxon>
        <taxon>Teleostei</taxon>
        <taxon>Ostariophysi</taxon>
        <taxon>Cypriniformes</taxon>
        <taxon>Cyprinidae</taxon>
        <taxon>Labeoninae</taxon>
        <taxon>Labeonini</taxon>
        <taxon>Cirrhinus</taxon>
    </lineage>
</organism>
<protein>
    <submittedName>
        <fullName evidence="2">Uncharacterized protein</fullName>
    </submittedName>
</protein>
<reference evidence="2 3" key="1">
    <citation type="submission" date="2023-09" db="EMBL/GenBank/DDBJ databases">
        <authorList>
            <person name="Wang M."/>
        </authorList>
    </citation>
    <scope>NUCLEOTIDE SEQUENCE [LARGE SCALE GENOMIC DNA]</scope>
    <source>
        <strain evidence="2">GT-2023</strain>
        <tissue evidence="2">Liver</tissue>
    </source>
</reference>
<evidence type="ECO:0000313" key="3">
    <source>
        <dbReference type="Proteomes" id="UP001558613"/>
    </source>
</evidence>
<dbReference type="Proteomes" id="UP001558613">
    <property type="component" value="Unassembled WGS sequence"/>
</dbReference>
<gene>
    <name evidence="2" type="ORF">QQF64_028757</name>
</gene>
<proteinExistence type="predicted"/>
<accession>A0ABR3N7K8</accession>
<sequence>MSPNWCNVRPGALPSPSSCRNSTSSLADRGEQERWYNKMGLPVTVQCASQKYRLHTGKSSREVGRMKMKERCVFAALLSSP</sequence>
<feature type="compositionally biased region" description="Low complexity" evidence="1">
    <location>
        <begin position="15"/>
        <end position="25"/>
    </location>
</feature>
<evidence type="ECO:0000256" key="1">
    <source>
        <dbReference type="SAM" id="MobiDB-lite"/>
    </source>
</evidence>
<evidence type="ECO:0000313" key="2">
    <source>
        <dbReference type="EMBL" id="KAL1272895.1"/>
    </source>
</evidence>
<name>A0ABR3N7K8_9TELE</name>
<feature type="region of interest" description="Disordered" evidence="1">
    <location>
        <begin position="1"/>
        <end position="26"/>
    </location>
</feature>
<dbReference type="EMBL" id="JAYMGO010000006">
    <property type="protein sequence ID" value="KAL1272895.1"/>
    <property type="molecule type" value="Genomic_DNA"/>
</dbReference>